<dbReference type="InterPro" id="IPR036961">
    <property type="entry name" value="Kinesin_motor_dom_sf"/>
</dbReference>
<dbReference type="PANTHER" id="PTHR47968">
    <property type="entry name" value="CENTROMERE PROTEIN E"/>
    <property type="match status" value="1"/>
</dbReference>
<evidence type="ECO:0000256" key="10">
    <source>
        <dbReference type="RuleBase" id="RU000394"/>
    </source>
</evidence>
<dbReference type="InterPro" id="IPR001752">
    <property type="entry name" value="Kinesin_motor_dom"/>
</dbReference>
<dbReference type="PRINTS" id="PR00380">
    <property type="entry name" value="KINESINHEAVY"/>
</dbReference>
<dbReference type="GO" id="GO:0008017">
    <property type="term" value="F:microtubule binding"/>
    <property type="evidence" value="ECO:0007669"/>
    <property type="project" value="InterPro"/>
</dbReference>
<dbReference type="PROSITE" id="PS50067">
    <property type="entry name" value="KINESIN_MOTOR_2"/>
    <property type="match status" value="1"/>
</dbReference>
<evidence type="ECO:0000256" key="6">
    <source>
        <dbReference type="ARBA" id="ARBA00023054"/>
    </source>
</evidence>
<evidence type="ECO:0000256" key="5">
    <source>
        <dbReference type="ARBA" id="ARBA00022840"/>
    </source>
</evidence>
<feature type="domain" description="Kinesin motor" evidence="12">
    <location>
        <begin position="35"/>
        <end position="371"/>
    </location>
</feature>
<evidence type="ECO:0000256" key="1">
    <source>
        <dbReference type="ARBA" id="ARBA00004245"/>
    </source>
</evidence>
<dbReference type="GO" id="GO:0000278">
    <property type="term" value="P:mitotic cell cycle"/>
    <property type="evidence" value="ECO:0007669"/>
    <property type="project" value="TreeGrafter"/>
</dbReference>
<dbReference type="SMART" id="SM00129">
    <property type="entry name" value="KISc"/>
    <property type="match status" value="1"/>
</dbReference>
<dbReference type="FunFam" id="3.40.850.10:FF:000029">
    <property type="entry name" value="Kinesin-like protein KIF17"/>
    <property type="match status" value="1"/>
</dbReference>
<organism evidence="13 14">
    <name type="scientific">Geodia barretti</name>
    <name type="common">Barrett's horny sponge</name>
    <dbReference type="NCBI Taxonomy" id="519541"/>
    <lineage>
        <taxon>Eukaryota</taxon>
        <taxon>Metazoa</taxon>
        <taxon>Porifera</taxon>
        <taxon>Demospongiae</taxon>
        <taxon>Heteroscleromorpha</taxon>
        <taxon>Tetractinellida</taxon>
        <taxon>Astrophorina</taxon>
        <taxon>Geodiidae</taxon>
        <taxon>Geodia</taxon>
    </lineage>
</organism>
<gene>
    <name evidence="13" type="ORF">GBAR_LOCUS23084</name>
</gene>
<evidence type="ECO:0000256" key="3">
    <source>
        <dbReference type="ARBA" id="ARBA00022701"/>
    </source>
</evidence>
<proteinExistence type="inferred from homology"/>
<accession>A0AA35T4D2</accession>
<keyword evidence="3 10" id="KW-0493">Microtubule</keyword>
<dbReference type="Pfam" id="PF00225">
    <property type="entry name" value="Kinesin"/>
    <property type="match status" value="1"/>
</dbReference>
<keyword evidence="8" id="KW-0206">Cytoskeleton</keyword>
<dbReference type="PANTHER" id="PTHR47968:SF50">
    <property type="entry name" value="KINESIN-LIKE PROTEIN"/>
    <property type="match status" value="1"/>
</dbReference>
<evidence type="ECO:0000256" key="4">
    <source>
        <dbReference type="ARBA" id="ARBA00022741"/>
    </source>
</evidence>
<keyword evidence="4 9" id="KW-0547">Nucleotide-binding</keyword>
<dbReference type="AlphaFoldDB" id="A0AA35T4D2"/>
<dbReference type="Gene3D" id="3.40.850.10">
    <property type="entry name" value="Kinesin motor domain"/>
    <property type="match status" value="1"/>
</dbReference>
<feature type="compositionally biased region" description="Polar residues" evidence="11">
    <location>
        <begin position="1"/>
        <end position="11"/>
    </location>
</feature>
<feature type="compositionally biased region" description="Basic and acidic residues" evidence="11">
    <location>
        <begin position="457"/>
        <end position="486"/>
    </location>
</feature>
<keyword evidence="6" id="KW-0175">Coiled coil</keyword>
<dbReference type="InterPro" id="IPR019821">
    <property type="entry name" value="Kinesin_motor_CS"/>
</dbReference>
<comment type="subcellular location">
    <subcellularLocation>
        <location evidence="1">Cytoplasm</location>
        <location evidence="1">Cytoskeleton</location>
    </subcellularLocation>
</comment>
<reference evidence="13" key="1">
    <citation type="submission" date="2023-03" db="EMBL/GenBank/DDBJ databases">
        <authorList>
            <person name="Steffen K."/>
            <person name="Cardenas P."/>
        </authorList>
    </citation>
    <scope>NUCLEOTIDE SEQUENCE</scope>
</reference>
<keyword evidence="5 9" id="KW-0067">ATP-binding</keyword>
<evidence type="ECO:0000256" key="11">
    <source>
        <dbReference type="SAM" id="MobiDB-lite"/>
    </source>
</evidence>
<dbReference type="Proteomes" id="UP001174909">
    <property type="component" value="Unassembled WGS sequence"/>
</dbReference>
<evidence type="ECO:0000256" key="2">
    <source>
        <dbReference type="ARBA" id="ARBA00022490"/>
    </source>
</evidence>
<keyword evidence="2" id="KW-0963">Cytoplasm</keyword>
<feature type="region of interest" description="Disordered" evidence="11">
    <location>
        <begin position="1"/>
        <end position="37"/>
    </location>
</feature>
<keyword evidence="14" id="KW-1185">Reference proteome</keyword>
<evidence type="ECO:0000313" key="14">
    <source>
        <dbReference type="Proteomes" id="UP001174909"/>
    </source>
</evidence>
<evidence type="ECO:0000256" key="9">
    <source>
        <dbReference type="PROSITE-ProRule" id="PRU00283"/>
    </source>
</evidence>
<dbReference type="PROSITE" id="PS00411">
    <property type="entry name" value="KINESIN_MOTOR_1"/>
    <property type="match status" value="1"/>
</dbReference>
<protein>
    <recommendedName>
        <fullName evidence="10">Kinesin-like protein</fullName>
    </recommendedName>
</protein>
<dbReference type="EMBL" id="CASHTH010003192">
    <property type="protein sequence ID" value="CAI8041550.1"/>
    <property type="molecule type" value="Genomic_DNA"/>
</dbReference>
<feature type="region of interest" description="Disordered" evidence="11">
    <location>
        <begin position="398"/>
        <end position="438"/>
    </location>
</feature>
<dbReference type="GO" id="GO:0003777">
    <property type="term" value="F:microtubule motor activity"/>
    <property type="evidence" value="ECO:0007669"/>
    <property type="project" value="InterPro"/>
</dbReference>
<evidence type="ECO:0000313" key="13">
    <source>
        <dbReference type="EMBL" id="CAI8041550.1"/>
    </source>
</evidence>
<feature type="compositionally biased region" description="Basic and acidic residues" evidence="11">
    <location>
        <begin position="18"/>
        <end position="29"/>
    </location>
</feature>
<comment type="similarity">
    <text evidence="9 10">Belongs to the TRAFAC class myosin-kinesin ATPase superfamily. Kinesin family.</text>
</comment>
<dbReference type="GO" id="GO:0007018">
    <property type="term" value="P:microtubule-based movement"/>
    <property type="evidence" value="ECO:0007669"/>
    <property type="project" value="InterPro"/>
</dbReference>
<evidence type="ECO:0000259" key="12">
    <source>
        <dbReference type="PROSITE" id="PS50067"/>
    </source>
</evidence>
<evidence type="ECO:0000256" key="7">
    <source>
        <dbReference type="ARBA" id="ARBA00023175"/>
    </source>
</evidence>
<dbReference type="GO" id="GO:0005874">
    <property type="term" value="C:microtubule"/>
    <property type="evidence" value="ECO:0007669"/>
    <property type="project" value="UniProtKB-KW"/>
</dbReference>
<dbReference type="InterPro" id="IPR027640">
    <property type="entry name" value="Kinesin-like_fam"/>
</dbReference>
<feature type="binding site" evidence="9">
    <location>
        <begin position="126"/>
        <end position="133"/>
    </location>
    <ligand>
        <name>ATP</name>
        <dbReference type="ChEBI" id="CHEBI:30616"/>
    </ligand>
</feature>
<dbReference type="SUPFAM" id="SSF52540">
    <property type="entry name" value="P-loop containing nucleoside triphosphate hydrolases"/>
    <property type="match status" value="1"/>
</dbReference>
<keyword evidence="7 9" id="KW-0505">Motor protein</keyword>
<feature type="region of interest" description="Disordered" evidence="11">
    <location>
        <begin position="451"/>
        <end position="486"/>
    </location>
</feature>
<dbReference type="InterPro" id="IPR027417">
    <property type="entry name" value="P-loop_NTPase"/>
</dbReference>
<sequence length="709" mass="80315">MRTTPDKQSVFSHVFSGLEDKKGMSDEPGKGSSDNVQVAVRCRPLSSGEKEAGHSVVVSVDVEQGEVVLTPPTSAGSHRRGEQARTFVFDSVFGPESQQLDIYNETARPIVDSVLEGYNGTIFAYGQTGTGKTFTMQGEKEPPEKRGIIPNSFAHIFGHIASCQGETQFLVRVSYLELYNEEVSDLLSKAVRKRLEVHVRPDVGVTVRDLSCFVVKNADEMEKLMTIGDRNRHFAVTDMNEHSSRSHVVFSVTVERSDVGPDGEPHVRMGKLNLVDLAGSERQSKTGAEGERLKESMKINLSLMMLGNVISQLVDGKSKHIPYRNSKLTLLLQDSLGGNSKTVMIANIGPASYNWDETLNTLRYANRAKNIQNKARINEDPKEAMLREFQKEIEELKRQLEEGSGGEEGEGEEGQRGKRKKRRREDNAGISPRSAAKVRVQLERERAELLKKTGLAEGERDSTRRELERKEEELAKAQEQHAEMERKLKDLSSKVIVGGVNLLEKAETQQRLLEQSARELEKRKKKEAKLTRKLQRKEAERVDMEEKYATLQDEAAAKKTRLKEVWREVQRTREELSNQRADFEQERQAMEETVRELSREVRLHQLVIDAYVPDQYQQLIHSHSTWNDDTGEWHLVGPFINVIITHYDIISVAWHTLETMSRDLSHHLMITRNQNGTPEWHTSPTTLGRSEFTLCLRGHSSADVSCIVT</sequence>
<name>A0AA35T4D2_GEOBA</name>
<comment type="caution">
    <text evidence="13">The sequence shown here is derived from an EMBL/GenBank/DDBJ whole genome shotgun (WGS) entry which is preliminary data.</text>
</comment>
<evidence type="ECO:0000256" key="8">
    <source>
        <dbReference type="ARBA" id="ARBA00023212"/>
    </source>
</evidence>
<dbReference type="GO" id="GO:0005524">
    <property type="term" value="F:ATP binding"/>
    <property type="evidence" value="ECO:0007669"/>
    <property type="project" value="UniProtKB-UniRule"/>
</dbReference>